<dbReference type="GO" id="GO:0050727">
    <property type="term" value="P:regulation of inflammatory response"/>
    <property type="evidence" value="ECO:0007669"/>
    <property type="project" value="InterPro"/>
</dbReference>
<feature type="region of interest" description="Disordered" evidence="1">
    <location>
        <begin position="255"/>
        <end position="280"/>
    </location>
</feature>
<dbReference type="InterPro" id="IPR042888">
    <property type="entry name" value="GPSM3"/>
</dbReference>
<feature type="compositionally biased region" description="Polar residues" evidence="1">
    <location>
        <begin position="37"/>
        <end position="50"/>
    </location>
</feature>
<feature type="region of interest" description="Disordered" evidence="1">
    <location>
        <begin position="1"/>
        <end position="98"/>
    </location>
</feature>
<dbReference type="SMART" id="SM00390">
    <property type="entry name" value="GoLoco"/>
    <property type="match status" value="3"/>
</dbReference>
<evidence type="ECO:0000256" key="1">
    <source>
        <dbReference type="SAM" id="MobiDB-lite"/>
    </source>
</evidence>
<reference evidence="2 3" key="2">
    <citation type="submission" date="2019-01" db="EMBL/GenBank/DDBJ databases">
        <title>A chromosome length genome reference of the Java medaka (oryzias javanicus).</title>
        <authorList>
            <person name="Herpin A."/>
            <person name="Takehana Y."/>
            <person name="Naruse K."/>
            <person name="Ansai S."/>
            <person name="Kawaguchi M."/>
        </authorList>
    </citation>
    <scope>NUCLEOTIDE SEQUENCE [LARGE SCALE GENOMIC DNA]</scope>
    <source>
        <strain evidence="2">RS831</strain>
        <tissue evidence="2">Whole body</tissue>
    </source>
</reference>
<evidence type="ECO:0000313" key="3">
    <source>
        <dbReference type="Proteomes" id="UP000283210"/>
    </source>
</evidence>
<evidence type="ECO:0000313" key="2">
    <source>
        <dbReference type="EMBL" id="RVE68788.1"/>
    </source>
</evidence>
<feature type="compositionally biased region" description="Acidic residues" evidence="1">
    <location>
        <begin position="263"/>
        <end position="280"/>
    </location>
</feature>
<dbReference type="InterPro" id="IPR003109">
    <property type="entry name" value="GoLoco_motif"/>
</dbReference>
<feature type="compositionally biased region" description="Polar residues" evidence="1">
    <location>
        <begin position="130"/>
        <end position="142"/>
    </location>
</feature>
<organism evidence="2 3">
    <name type="scientific">Oryzias javanicus</name>
    <name type="common">Javanese ricefish</name>
    <name type="synonym">Aplocheilus javanicus</name>
    <dbReference type="NCBI Taxonomy" id="123683"/>
    <lineage>
        <taxon>Eukaryota</taxon>
        <taxon>Metazoa</taxon>
        <taxon>Chordata</taxon>
        <taxon>Craniata</taxon>
        <taxon>Vertebrata</taxon>
        <taxon>Euteleostomi</taxon>
        <taxon>Actinopterygii</taxon>
        <taxon>Neopterygii</taxon>
        <taxon>Teleostei</taxon>
        <taxon>Neoteleostei</taxon>
        <taxon>Acanthomorphata</taxon>
        <taxon>Ovalentaria</taxon>
        <taxon>Atherinomorphae</taxon>
        <taxon>Beloniformes</taxon>
        <taxon>Adrianichthyidae</taxon>
        <taxon>Oryziinae</taxon>
        <taxon>Oryzias</taxon>
    </lineage>
</organism>
<feature type="region of interest" description="Disordered" evidence="1">
    <location>
        <begin position="115"/>
        <end position="152"/>
    </location>
</feature>
<keyword evidence="3" id="KW-1185">Reference proteome</keyword>
<reference evidence="2 3" key="1">
    <citation type="submission" date="2018-11" db="EMBL/GenBank/DDBJ databases">
        <authorList>
            <person name="Lopez-Roques C."/>
            <person name="Donnadieu C."/>
            <person name="Bouchez O."/>
            <person name="Klopp C."/>
            <person name="Cabau C."/>
            <person name="Zahm M."/>
        </authorList>
    </citation>
    <scope>NUCLEOTIDE SEQUENCE [LARGE SCALE GENOMIC DNA]</scope>
    <source>
        <strain evidence="2">RS831</strain>
        <tissue evidence="2">Whole body</tissue>
    </source>
</reference>
<dbReference type="InterPro" id="IPR011990">
    <property type="entry name" value="TPR-like_helical_dom_sf"/>
</dbReference>
<feature type="compositionally biased region" description="Low complexity" evidence="1">
    <location>
        <begin position="115"/>
        <end position="127"/>
    </location>
</feature>
<dbReference type="Proteomes" id="UP000283210">
    <property type="component" value="Chromosome 9"/>
</dbReference>
<dbReference type="EMBL" id="CM012445">
    <property type="protein sequence ID" value="RVE68788.1"/>
    <property type="molecule type" value="Genomic_DNA"/>
</dbReference>
<dbReference type="AlphaFoldDB" id="A0A3S2MXD5"/>
<dbReference type="PANTHER" id="PTHR47617:SF1">
    <property type="entry name" value="G-PROTEIN-SIGNALING MODULATOR 3"/>
    <property type="match status" value="1"/>
</dbReference>
<feature type="compositionally biased region" description="Basic residues" evidence="1">
    <location>
        <begin position="64"/>
        <end position="77"/>
    </location>
</feature>
<protein>
    <submittedName>
        <fullName evidence="2">Uncharacterized protein</fullName>
    </submittedName>
</protein>
<proteinExistence type="predicted"/>
<name>A0A3S2MXD5_ORYJA</name>
<dbReference type="Pfam" id="PF02188">
    <property type="entry name" value="GoLoco"/>
    <property type="match status" value="2"/>
</dbReference>
<dbReference type="GO" id="GO:0030695">
    <property type="term" value="F:GTPase regulator activity"/>
    <property type="evidence" value="ECO:0007669"/>
    <property type="project" value="InterPro"/>
</dbReference>
<sequence length="280" mass="30540">MVTVIAVEEDGASSSLTSDLWSRATGGRITLNGPLRQMNSGTHSSESVSASPDKILSAPLKQNQNHHGRKRAVKPVLHHSSCSQDPGPGDPASKPEASASPLRAFAGLMFPAATSSSEVRSGSSRPRGQSLGSAPNSRNKSSTFKRKLRSGQQGETEALLDLILESQCQRLDDQRASLSLLPDQDAASLCGACSSDQALDFYCMLIHYQSDRMEDQRCSLPDLDEMMVPVPEGQEDFFCLLQRVQSKRIDEQRASMLLRHAEDQEEKEEEEEEEAVPPST</sequence>
<gene>
    <name evidence="2" type="ORF">OJAV_G00094890</name>
</gene>
<dbReference type="PANTHER" id="PTHR47617">
    <property type="entry name" value="G-PROTEIN SIGNALING MODULATOR 3"/>
    <property type="match status" value="1"/>
</dbReference>
<dbReference type="Gene3D" id="1.25.40.10">
    <property type="entry name" value="Tetratricopeptide repeat domain"/>
    <property type="match status" value="1"/>
</dbReference>
<dbReference type="OrthoDB" id="286233at2759"/>
<dbReference type="PROSITE" id="PS50877">
    <property type="entry name" value="GOLOCO"/>
    <property type="match status" value="3"/>
</dbReference>
<accession>A0A3S2MXD5</accession>